<gene>
    <name evidence="1" type="ORF">B5V00_14885</name>
</gene>
<organism evidence="1 2">
    <name type="scientific">Geothermobacter hydrogeniphilus</name>
    <dbReference type="NCBI Taxonomy" id="1969733"/>
    <lineage>
        <taxon>Bacteria</taxon>
        <taxon>Pseudomonadati</taxon>
        <taxon>Thermodesulfobacteriota</taxon>
        <taxon>Desulfuromonadia</taxon>
        <taxon>Desulfuromonadales</taxon>
        <taxon>Geothermobacteraceae</taxon>
        <taxon>Geothermobacter</taxon>
    </lineage>
</organism>
<accession>A0A1X0XSM9</accession>
<dbReference type="AlphaFoldDB" id="A0A1X0XSM9"/>
<protein>
    <submittedName>
        <fullName evidence="1">Uncharacterized protein</fullName>
    </submittedName>
</protein>
<dbReference type="EMBL" id="NAAD01000025">
    <property type="protein sequence ID" value="ORJ55879.1"/>
    <property type="molecule type" value="Genomic_DNA"/>
</dbReference>
<comment type="caution">
    <text evidence="1">The sequence shown here is derived from an EMBL/GenBank/DDBJ whole genome shotgun (WGS) entry which is preliminary data.</text>
</comment>
<dbReference type="STRING" id="1969733.B5V00_14885"/>
<evidence type="ECO:0000313" key="1">
    <source>
        <dbReference type="EMBL" id="ORJ55879.1"/>
    </source>
</evidence>
<proteinExistence type="predicted"/>
<evidence type="ECO:0000313" key="2">
    <source>
        <dbReference type="Proteomes" id="UP000193136"/>
    </source>
</evidence>
<keyword evidence="2" id="KW-1185">Reference proteome</keyword>
<sequence length="176" mass="20101">MEHGAGFIAEDLAITDGKTIYSVPWTSTFRYYSSVDQGRLNAFINKATKVFPPLELLPLTKPKPIDDYVESRRLIDSAPITHVAILERGDEGVFHEKSDEAYRKALNLNRYEFNYHRAPMLVAHEFFNPELNLDEACLAERRILRTMVDSAKELLVVRTTDATRYAGLMLDHLGKN</sequence>
<reference evidence="1 2" key="1">
    <citation type="submission" date="2017-03" db="EMBL/GenBank/DDBJ databases">
        <title>Genome sequence of Geothermobacter sp. EPR-M, Deep-Sea Iron Reducer.</title>
        <authorList>
            <person name="Tully B."/>
            <person name="Savalia P."/>
            <person name="Abuyen K."/>
            <person name="Baughan C."/>
            <person name="Romero E."/>
            <person name="Ronkowski C."/>
            <person name="Torres B."/>
            <person name="Tremblay J."/>
            <person name="Trujillo A."/>
            <person name="Tyler M."/>
            <person name="Perez-Rodriguez I."/>
            <person name="Amend J."/>
        </authorList>
    </citation>
    <scope>NUCLEOTIDE SEQUENCE [LARGE SCALE GENOMIC DNA]</scope>
    <source>
        <strain evidence="1 2">EPR-M</strain>
    </source>
</reference>
<name>A0A1X0XSM9_9BACT</name>
<dbReference type="Proteomes" id="UP000193136">
    <property type="component" value="Unassembled WGS sequence"/>
</dbReference>